<dbReference type="InterPro" id="IPR002934">
    <property type="entry name" value="Polymerase_NTP_transf_dom"/>
</dbReference>
<proteinExistence type="predicted"/>
<evidence type="ECO:0000259" key="1">
    <source>
        <dbReference type="Pfam" id="PF01909"/>
    </source>
</evidence>
<dbReference type="CDD" id="cd05403">
    <property type="entry name" value="NT_KNTase_like"/>
    <property type="match status" value="1"/>
</dbReference>
<dbReference type="Proteomes" id="UP000237350">
    <property type="component" value="Unassembled WGS sequence"/>
</dbReference>
<reference evidence="3" key="1">
    <citation type="submission" date="2015-12" db="EMBL/GenBank/DDBJ databases">
        <authorList>
            <person name="Lodha T.D."/>
            <person name="Chintalapati S."/>
            <person name="Chintalapati V.R."/>
            <person name="Sravanthi T."/>
        </authorList>
    </citation>
    <scope>NUCLEOTIDE SEQUENCE [LARGE SCALE GENOMIC DNA]</scope>
    <source>
        <strain evidence="3">JC133</strain>
    </source>
</reference>
<organism evidence="2 3">
    <name type="scientific">Alkalispirochaeta sphaeroplastigenens</name>
    <dbReference type="NCBI Taxonomy" id="1187066"/>
    <lineage>
        <taxon>Bacteria</taxon>
        <taxon>Pseudomonadati</taxon>
        <taxon>Spirochaetota</taxon>
        <taxon>Spirochaetia</taxon>
        <taxon>Spirochaetales</taxon>
        <taxon>Spirochaetaceae</taxon>
        <taxon>Alkalispirochaeta</taxon>
    </lineage>
</organism>
<evidence type="ECO:0000313" key="2">
    <source>
        <dbReference type="EMBL" id="POQ98421.1"/>
    </source>
</evidence>
<dbReference type="SUPFAM" id="SSF81301">
    <property type="entry name" value="Nucleotidyltransferase"/>
    <property type="match status" value="1"/>
</dbReference>
<gene>
    <name evidence="2" type="ORF">AU468_13610</name>
</gene>
<comment type="caution">
    <text evidence="2">The sequence shown here is derived from an EMBL/GenBank/DDBJ whole genome shotgun (WGS) entry which is preliminary data.</text>
</comment>
<evidence type="ECO:0000313" key="3">
    <source>
        <dbReference type="Proteomes" id="UP000237350"/>
    </source>
</evidence>
<dbReference type="Gene3D" id="3.30.460.10">
    <property type="entry name" value="Beta Polymerase, domain 2"/>
    <property type="match status" value="1"/>
</dbReference>
<dbReference type="GO" id="GO:0016779">
    <property type="term" value="F:nucleotidyltransferase activity"/>
    <property type="evidence" value="ECO:0007669"/>
    <property type="project" value="InterPro"/>
</dbReference>
<sequence length="98" mass="10971">MSDEYITVIKESVVRYFGSRVRVLLFGSRVDIHKKGGDIDLLVLTSLEKNELFKARIATLARIHSILGEQKIDIIPWNPAIGEAPLVVQEALEKGVEL</sequence>
<keyword evidence="3" id="KW-1185">Reference proteome</keyword>
<feature type="domain" description="Polymerase nucleotidyl transferase" evidence="1">
    <location>
        <begin position="9"/>
        <end position="95"/>
    </location>
</feature>
<dbReference type="AlphaFoldDB" id="A0A2S4JFV1"/>
<protein>
    <recommendedName>
        <fullName evidence="1">Polymerase nucleotidyl transferase domain-containing protein</fullName>
    </recommendedName>
</protein>
<name>A0A2S4JFV1_9SPIO</name>
<dbReference type="InterPro" id="IPR043519">
    <property type="entry name" value="NT_sf"/>
</dbReference>
<dbReference type="Pfam" id="PF01909">
    <property type="entry name" value="NTP_transf_2"/>
    <property type="match status" value="1"/>
</dbReference>
<dbReference type="EMBL" id="LPWH01000123">
    <property type="protein sequence ID" value="POQ98421.1"/>
    <property type="molecule type" value="Genomic_DNA"/>
</dbReference>
<accession>A0A2S4JFV1</accession>